<evidence type="ECO:0000256" key="1">
    <source>
        <dbReference type="SAM" id="Phobius"/>
    </source>
</evidence>
<reference evidence="3" key="1">
    <citation type="submission" date="2008-04" db="EMBL/GenBank/DDBJ databases">
        <title>Draft genome sequence of Providencia stuartii (ATCC 25827).</title>
        <authorList>
            <person name="Sudarsanam P."/>
            <person name="Ley R."/>
            <person name="Guruge J."/>
            <person name="Turnbaugh P.J."/>
            <person name="Mahowald M."/>
            <person name="Liep D."/>
            <person name="Gordon J."/>
        </authorList>
    </citation>
    <scope>NUCLEOTIDE SEQUENCE [LARGE SCALE GENOMIC DNA]</scope>
    <source>
        <strain evidence="3">ATCC 25827</strain>
    </source>
</reference>
<organism evidence="2 3">
    <name type="scientific">Providencia stuartii ATCC 25827</name>
    <dbReference type="NCBI Taxonomy" id="471874"/>
    <lineage>
        <taxon>Bacteria</taxon>
        <taxon>Pseudomonadati</taxon>
        <taxon>Pseudomonadota</taxon>
        <taxon>Gammaproteobacteria</taxon>
        <taxon>Enterobacterales</taxon>
        <taxon>Morganellaceae</taxon>
        <taxon>Providencia</taxon>
    </lineage>
</organism>
<evidence type="ECO:0000313" key="2">
    <source>
        <dbReference type="EMBL" id="EDU58239.1"/>
    </source>
</evidence>
<reference evidence="3" key="2">
    <citation type="submission" date="2008-04" db="EMBL/GenBank/DDBJ databases">
        <title>Draft genome sequence of Providencia stuartii(ATCC 25827).</title>
        <authorList>
            <person name="Sudarsanam P."/>
            <person name="Ley R."/>
            <person name="Guruge J."/>
            <person name="Turnbaugh P.J."/>
            <person name="Mahowald M."/>
            <person name="Liep D."/>
            <person name="Gordon J."/>
        </authorList>
    </citation>
    <scope>NUCLEOTIDE SEQUENCE [LARGE SCALE GENOMIC DNA]</scope>
    <source>
        <strain evidence="3">ATCC 25827</strain>
    </source>
</reference>
<dbReference type="EMBL" id="ABJD02000102">
    <property type="protein sequence ID" value="EDU58239.1"/>
    <property type="molecule type" value="Genomic_DNA"/>
</dbReference>
<name>A0AA86YWQ6_PROST</name>
<gene>
    <name evidence="2" type="ORF">PROSTU_03974</name>
</gene>
<reference evidence="2 3" key="3">
    <citation type="submission" date="2008-05" db="EMBL/GenBank/DDBJ databases">
        <authorList>
            <person name="Fulton L."/>
            <person name="Clifton S."/>
            <person name="Fulton B."/>
            <person name="Xu J."/>
            <person name="Minx P."/>
            <person name="Pepin K.H."/>
            <person name="Johnson M."/>
            <person name="Thiruvilangam P."/>
            <person name="Bhonagiri V."/>
            <person name="Nash W.E."/>
            <person name="Mardis E.R."/>
            <person name="Wilson R.K."/>
        </authorList>
    </citation>
    <scope>NUCLEOTIDE SEQUENCE [LARGE SCALE GENOMIC DNA]</scope>
    <source>
        <strain evidence="2 3">ATCC 25827</strain>
    </source>
</reference>
<proteinExistence type="predicted"/>
<keyword evidence="1" id="KW-1133">Transmembrane helix</keyword>
<keyword evidence="1" id="KW-0812">Transmembrane</keyword>
<evidence type="ECO:0000313" key="3">
    <source>
        <dbReference type="Proteomes" id="UP000004506"/>
    </source>
</evidence>
<dbReference type="AlphaFoldDB" id="A0AA86YWQ6"/>
<keyword evidence="1" id="KW-0472">Membrane</keyword>
<comment type="caution">
    <text evidence="2">The sequence shown here is derived from an EMBL/GenBank/DDBJ whole genome shotgun (WGS) entry which is preliminary data.</text>
</comment>
<accession>A0AA86YWQ6</accession>
<protein>
    <submittedName>
        <fullName evidence="2">Uncharacterized protein</fullName>
    </submittedName>
</protein>
<feature type="transmembrane region" description="Helical" evidence="1">
    <location>
        <begin position="12"/>
        <end position="31"/>
    </location>
</feature>
<sequence>MPQCISYRHNKIFCALSCYFTAIPAYLSRILNCQFGYAINFTKGVTMRKNNLNKFTAYSIHS</sequence>
<dbReference type="Proteomes" id="UP000004506">
    <property type="component" value="Unassembled WGS sequence"/>
</dbReference>